<dbReference type="Proteomes" id="UP000518474">
    <property type="component" value="Unassembled WGS sequence"/>
</dbReference>
<gene>
    <name evidence="1" type="ORF">HV245_24260</name>
</gene>
<comment type="caution">
    <text evidence="1">The sequence shown here is derived from an EMBL/GenBank/DDBJ whole genome shotgun (WGS) entry which is preliminary data.</text>
</comment>
<accession>A0A7W3APQ6</accession>
<evidence type="ECO:0000313" key="2">
    <source>
        <dbReference type="Proteomes" id="UP000518474"/>
    </source>
</evidence>
<dbReference type="EMBL" id="JABXPT010000045">
    <property type="protein sequence ID" value="MBA7901207.1"/>
    <property type="molecule type" value="Genomic_DNA"/>
</dbReference>
<dbReference type="AlphaFoldDB" id="A0A7W3APQ6"/>
<evidence type="ECO:0000313" key="1">
    <source>
        <dbReference type="EMBL" id="MBA7901207.1"/>
    </source>
</evidence>
<proteinExistence type="predicted"/>
<dbReference type="RefSeq" id="WP_181479324.1">
    <property type="nucleotide sequence ID" value="NZ_CP056698.1"/>
</dbReference>
<protein>
    <submittedName>
        <fullName evidence="1">Uncharacterized protein</fullName>
    </submittedName>
</protein>
<sequence>MTEDNRWFANSGTYQPYSVSPAEIHLQWKPDILSTSTGEQFAEFTSTLEHYVTASKIEGIALRPPLRITLDNVNPSECSGLDVKIGSDEWQTGFVNGEALVLKDTDNTVNRTTDYRFRINKDNAVKDQVKCTLRATAEFQ</sequence>
<organism evidence="1 2">
    <name type="scientific">Escherichia marmotae</name>
    <dbReference type="NCBI Taxonomy" id="1499973"/>
    <lineage>
        <taxon>Bacteria</taxon>
        <taxon>Pseudomonadati</taxon>
        <taxon>Pseudomonadota</taxon>
        <taxon>Gammaproteobacteria</taxon>
        <taxon>Enterobacterales</taxon>
        <taxon>Enterobacteriaceae</taxon>
        <taxon>Escherichia</taxon>
    </lineage>
</organism>
<reference evidence="1 2" key="1">
    <citation type="submission" date="2020-06" db="EMBL/GenBank/DDBJ databases">
        <title>REHAB project genomes.</title>
        <authorList>
            <person name="Shaw L.P."/>
        </authorList>
    </citation>
    <scope>NUCLEOTIDE SEQUENCE [LARGE SCALE GENOMIC DNA]</scope>
    <source>
        <strain evidence="1 2">RHBSTW-00604</strain>
    </source>
</reference>
<name>A0A7W3APQ6_9ESCH</name>